<dbReference type="AlphaFoldDB" id="D3F9M6"/>
<evidence type="ECO:0000256" key="2">
    <source>
        <dbReference type="ARBA" id="ARBA00022801"/>
    </source>
</evidence>
<dbReference type="EMBL" id="CP001854">
    <property type="protein sequence ID" value="ADB51088.1"/>
    <property type="molecule type" value="Genomic_DNA"/>
</dbReference>
<reference evidence="6" key="2">
    <citation type="submission" date="2010-01" db="EMBL/GenBank/DDBJ databases">
        <title>The complete genome of Conexibacter woesei DSM 14684.</title>
        <authorList>
            <consortium name="US DOE Joint Genome Institute (JGI-PGF)"/>
            <person name="Lucas S."/>
            <person name="Copeland A."/>
            <person name="Lapidus A."/>
            <person name="Glavina del Rio T."/>
            <person name="Dalin E."/>
            <person name="Tice H."/>
            <person name="Bruce D."/>
            <person name="Goodwin L."/>
            <person name="Pitluck S."/>
            <person name="Kyrpides N."/>
            <person name="Mavromatis K."/>
            <person name="Ivanova N."/>
            <person name="Mikhailova N."/>
            <person name="Chertkov O."/>
            <person name="Brettin T."/>
            <person name="Detter J.C."/>
            <person name="Han C."/>
            <person name="Larimer F."/>
            <person name="Land M."/>
            <person name="Hauser L."/>
            <person name="Markowitz V."/>
            <person name="Cheng J.-F."/>
            <person name="Hugenholtz P."/>
            <person name="Woyke T."/>
            <person name="Wu D."/>
            <person name="Pukall R."/>
            <person name="Steenblock K."/>
            <person name="Schneider S."/>
            <person name="Klenk H.-P."/>
            <person name="Eisen J.A."/>
        </authorList>
    </citation>
    <scope>NUCLEOTIDE SEQUENCE [LARGE SCALE GENOMIC DNA]</scope>
    <source>
        <strain evidence="6">DSM 14684 / CIP 108061 / JCM 11494 / NBRC 100937 / ID131577</strain>
    </source>
</reference>
<dbReference type="RefSeq" id="WP_012934139.1">
    <property type="nucleotide sequence ID" value="NC_013739.1"/>
</dbReference>
<dbReference type="Proteomes" id="UP000008229">
    <property type="component" value="Chromosome"/>
</dbReference>
<organism evidence="5 6">
    <name type="scientific">Conexibacter woesei (strain DSM 14684 / CCUG 47730 / CIP 108061 / JCM 11494 / NBRC 100937 / ID131577)</name>
    <dbReference type="NCBI Taxonomy" id="469383"/>
    <lineage>
        <taxon>Bacteria</taxon>
        <taxon>Bacillati</taxon>
        <taxon>Actinomycetota</taxon>
        <taxon>Thermoleophilia</taxon>
        <taxon>Solirubrobacterales</taxon>
        <taxon>Conexibacteraceae</taxon>
        <taxon>Conexibacter</taxon>
    </lineage>
</organism>
<accession>D3F9M6</accession>
<evidence type="ECO:0000256" key="3">
    <source>
        <dbReference type="ARBA" id="ARBA00023211"/>
    </source>
</evidence>
<keyword evidence="6" id="KW-1185">Reference proteome</keyword>
<dbReference type="KEGG" id="cwo:Cwoe_2669"/>
<dbReference type="OrthoDB" id="7331788at2"/>
<dbReference type="SUPFAM" id="SSF52768">
    <property type="entry name" value="Arginase/deacetylase"/>
    <property type="match status" value="1"/>
</dbReference>
<dbReference type="PRINTS" id="PR00116">
    <property type="entry name" value="ARGINASE"/>
</dbReference>
<comment type="similarity">
    <text evidence="4">Belongs to the arginase family.</text>
</comment>
<gene>
    <name evidence="5" type="ordered locus">Cwoe_2669</name>
</gene>
<dbReference type="CDD" id="cd09999">
    <property type="entry name" value="Arginase-like_1"/>
    <property type="match status" value="1"/>
</dbReference>
<dbReference type="PANTHER" id="PTHR43782">
    <property type="entry name" value="ARGINASE"/>
    <property type="match status" value="1"/>
</dbReference>
<protein>
    <submittedName>
        <fullName evidence="5">Arginase/agmatinase/formiminoglutamase</fullName>
    </submittedName>
</protein>
<evidence type="ECO:0000256" key="1">
    <source>
        <dbReference type="ARBA" id="ARBA00022723"/>
    </source>
</evidence>
<dbReference type="PIRSF" id="PIRSF036979">
    <property type="entry name" value="Arginase"/>
    <property type="match status" value="1"/>
</dbReference>
<keyword evidence="2" id="KW-0378">Hydrolase</keyword>
<dbReference type="HOGENOM" id="CLU_039478_6_2_11"/>
<dbReference type="GO" id="GO:0030145">
    <property type="term" value="F:manganese ion binding"/>
    <property type="evidence" value="ECO:0007669"/>
    <property type="project" value="TreeGrafter"/>
</dbReference>
<dbReference type="GO" id="GO:0005737">
    <property type="term" value="C:cytoplasm"/>
    <property type="evidence" value="ECO:0007669"/>
    <property type="project" value="TreeGrafter"/>
</dbReference>
<proteinExistence type="inferred from homology"/>
<sequence length="301" mass="30557">MSDWILLGAPLDSAGAGEGEERAPAALRAAGIGEAVGAAQDLGDVTGLLRPAERDPGTGVIAYEAVLAASLLLRETVAGVLHAGSRPLVLGGDCTLLPGVLAGCRVAGHAIGLWMVDGHPDAMDGATSPTGEAADMDFAIALGRGPARLVELAQPVAAAPLLDAERAVVLGLRPYGADPGNDDDLALMPSAVWWRDAPAILAAGPRAVGEQAAARLAGAPAWLHLDLDVLDASVMPAVSYPQPDGLTWEALEELLAPLAAAPELIGVSVSDLQADADPDGAFARRVAELLGRVLPSRPPRP</sequence>
<dbReference type="InterPro" id="IPR006035">
    <property type="entry name" value="Ureohydrolase"/>
</dbReference>
<dbReference type="STRING" id="469383.Cwoe_2669"/>
<evidence type="ECO:0000256" key="4">
    <source>
        <dbReference type="PROSITE-ProRule" id="PRU00742"/>
    </source>
</evidence>
<dbReference type="GO" id="GO:0004053">
    <property type="term" value="F:arginase activity"/>
    <property type="evidence" value="ECO:0007669"/>
    <property type="project" value="TreeGrafter"/>
</dbReference>
<dbReference type="Gene3D" id="3.40.800.10">
    <property type="entry name" value="Ureohydrolase domain"/>
    <property type="match status" value="1"/>
</dbReference>
<evidence type="ECO:0000313" key="5">
    <source>
        <dbReference type="EMBL" id="ADB51088.1"/>
    </source>
</evidence>
<keyword evidence="1" id="KW-0479">Metal-binding</keyword>
<dbReference type="eggNOG" id="COG0010">
    <property type="taxonomic scope" value="Bacteria"/>
</dbReference>
<dbReference type="PANTHER" id="PTHR43782:SF3">
    <property type="entry name" value="ARGINASE"/>
    <property type="match status" value="1"/>
</dbReference>
<dbReference type="InterPro" id="IPR023696">
    <property type="entry name" value="Ureohydrolase_dom_sf"/>
</dbReference>
<name>D3F9M6_CONWI</name>
<keyword evidence="3" id="KW-0464">Manganese</keyword>
<dbReference type="Pfam" id="PF00491">
    <property type="entry name" value="Arginase"/>
    <property type="match status" value="1"/>
</dbReference>
<dbReference type="PROSITE" id="PS51409">
    <property type="entry name" value="ARGINASE_2"/>
    <property type="match status" value="1"/>
</dbReference>
<reference evidence="5 6" key="1">
    <citation type="journal article" date="2010" name="Stand. Genomic Sci.">
        <title>Complete genome sequence of Conexibacter woesei type strain (ID131577).</title>
        <authorList>
            <person name="Pukall R."/>
            <person name="Lapidus A."/>
            <person name="Glavina Del Rio T."/>
            <person name="Copeland A."/>
            <person name="Tice H."/>
            <person name="Cheng J.-F."/>
            <person name="Lucas S."/>
            <person name="Chen F."/>
            <person name="Nolan M."/>
            <person name="Bruce D."/>
            <person name="Goodwin L."/>
            <person name="Pitluck S."/>
            <person name="Mavromatis K."/>
            <person name="Ivanova N."/>
            <person name="Ovchinnikova G."/>
            <person name="Pati A."/>
            <person name="Chen A."/>
            <person name="Palaniappan K."/>
            <person name="Land M."/>
            <person name="Hauser L."/>
            <person name="Chang Y.-J."/>
            <person name="Jeffries C.D."/>
            <person name="Chain P."/>
            <person name="Meincke L."/>
            <person name="Sims D."/>
            <person name="Brettin T."/>
            <person name="Detter J.C."/>
            <person name="Rohde M."/>
            <person name="Goeker M."/>
            <person name="Bristow J."/>
            <person name="Eisen J.A."/>
            <person name="Markowitz V."/>
            <person name="Kyrpides N.C."/>
            <person name="Klenk H.-P."/>
            <person name="Hugenholtz P."/>
        </authorList>
    </citation>
    <scope>NUCLEOTIDE SEQUENCE [LARGE SCALE GENOMIC DNA]</scope>
    <source>
        <strain evidence="6">DSM 14684 / CIP 108061 / JCM 11494 / NBRC 100937 / ID131577</strain>
    </source>
</reference>
<evidence type="ECO:0000313" key="6">
    <source>
        <dbReference type="Proteomes" id="UP000008229"/>
    </source>
</evidence>